<dbReference type="Pfam" id="PF00270">
    <property type="entry name" value="DEAD"/>
    <property type="match status" value="1"/>
</dbReference>
<dbReference type="InterPro" id="IPR002110">
    <property type="entry name" value="Ankyrin_rpt"/>
</dbReference>
<dbReference type="Proteomes" id="UP000019118">
    <property type="component" value="Unassembled WGS sequence"/>
</dbReference>
<dbReference type="PROSITE" id="PS50882">
    <property type="entry name" value="YTH"/>
    <property type="match status" value="1"/>
</dbReference>
<dbReference type="InterPro" id="IPR036867">
    <property type="entry name" value="R3H_dom_sf"/>
</dbReference>
<reference evidence="13" key="1">
    <citation type="journal article" date="2013" name="Genome Biol.">
        <title>Draft genome of the mountain pine beetle, Dendroctonus ponderosae Hopkins, a major forest pest.</title>
        <authorList>
            <person name="Keeling C.I."/>
            <person name="Yuen M.M."/>
            <person name="Liao N.Y."/>
            <person name="Docking T.R."/>
            <person name="Chan S.K."/>
            <person name="Taylor G.A."/>
            <person name="Palmquist D.L."/>
            <person name="Jackman S.D."/>
            <person name="Nguyen A."/>
            <person name="Li M."/>
            <person name="Henderson H."/>
            <person name="Janes J.K."/>
            <person name="Zhao Y."/>
            <person name="Pandoh P."/>
            <person name="Moore R."/>
            <person name="Sperling F.A."/>
            <person name="Huber D.P."/>
            <person name="Birol I."/>
            <person name="Jones S.J."/>
            <person name="Bohlmann J."/>
        </authorList>
    </citation>
    <scope>NUCLEOTIDE SEQUENCE</scope>
</reference>
<comment type="similarity">
    <text evidence="5">Belongs to the DExH box helicase family.</text>
</comment>
<dbReference type="Pfam" id="PF04146">
    <property type="entry name" value="YTH"/>
    <property type="match status" value="1"/>
</dbReference>
<dbReference type="SMART" id="SM00487">
    <property type="entry name" value="DEXDc"/>
    <property type="match status" value="1"/>
</dbReference>
<feature type="domain" description="Helicase ATP-binding" evidence="10">
    <location>
        <begin position="202"/>
        <end position="368"/>
    </location>
</feature>
<dbReference type="SUPFAM" id="SSF52540">
    <property type="entry name" value="P-loop containing nucleoside triphosphate hydrolases"/>
    <property type="match status" value="1"/>
</dbReference>
<dbReference type="Pfam" id="PF12796">
    <property type="entry name" value="Ank_2"/>
    <property type="match status" value="1"/>
</dbReference>
<dbReference type="Pfam" id="PF04408">
    <property type="entry name" value="WHD_HA2"/>
    <property type="match status" value="1"/>
</dbReference>
<evidence type="ECO:0000259" key="8">
    <source>
        <dbReference type="PROSITE" id="PS50882"/>
    </source>
</evidence>
<dbReference type="Pfam" id="PF01424">
    <property type="entry name" value="R3H"/>
    <property type="match status" value="1"/>
</dbReference>
<feature type="domain" description="R3H" evidence="9">
    <location>
        <begin position="53"/>
        <end position="117"/>
    </location>
</feature>
<dbReference type="PROSITE" id="PS50088">
    <property type="entry name" value="ANK_REPEAT"/>
    <property type="match status" value="1"/>
</dbReference>
<sequence length="1514" mass="172261">MSARRNVGASWRNSGAPELQKQRKEHVRFGVNKGSASRNKLVIDEHIQEATPECLRIEIDKIFNEFLADPDKTEYIFPSEYNNLQRKYVHYKAQIMNLVSRSHGKEPNRQLHLLKKPKQLASQSVQVQICNEVYEELQEFDKKFSKIQTEPQTYRAIKRFEKVYGKIQDGEPVVPQRANNVHQGIETVRHSLPIFEKRNLVMDCINLNQVTIISSETGSGKTTQIPQYILEDAVSNNQPCKIICTQPRRISTIAAADRVAYERGETVGGSVGYHIRLESKCGYNTNLLFCTIGVFLRNLMCGNKCLKNLTHVIVDEIHERDKLSDFLLICLKQNLNQFPHLKVILMSATVNTVKFQEYFNSSAVLSIAGRLHDIQTYFLEDILSMTKYFTPQMRSAMVKLANKKSNSHSFTQQKNVRFSEQDQTNFNLTLDAYRNFSDDYNYTVHYDEATADLLQLFISEDVPVDQQHSLKGWTALMIACQLGDVEFVSKLCTLGASTDIADAMGRTAFDYAKDLNKNGVLQLLTTRQADKKTNECNTDDLQFLRQLYDMTTPDDFIDYELIVALIKYIHANSDTGSILVFLPGYDEIMQCNDCVMDSELAGIYRIFFLHSSMNMKDQCDIFKSLPNQRKLILSTNIAETSITVEDVVFVIDVGKAKEKVYDSYNKLSTLQTQWISRACAKQRQGRAGRVRTGFCFRLYSNQRFSHMPEERVPEILRVSLEELCLNAKIIAPKSMNIYNFLCLAPDPPSVNSVGVAVEHLQSLGALDKEEDLTRLGEYLAQLTLEPRLGKMLIFGCIFKCLEPMLTLCAVMAHKDPFQLPPQANLKTVAAAKRRELIDGVPSDHSVYLLVFHKWQSEVSRGRSKQFCSEYFISESTMYSVLETRRQLLGQLRAVGFVNDTHSIDNFNVNSNSWGLVKAIMSAAFFPNVAYPIQKGCSLATRNEKKVFIHNTSVCASKTYCDWFFFNEMVKNRINFMVRGVTACTSFMVAVMCGVSSIYPSSHSVNIDDWLEFYFGDNIIIKFRQALHSFIEKSILNPRHSYEKDNLISGTLRRIMDMDEVNAQFVQPKNVGQRPRFLYKVVHEASGPNRNVTFNRSDMRQRSAPDNFQRQDLNAKSIEDHKKGRTPKRYIPPHKKDVAVPKSAAQHLNFDSFGSSTSVSNIIPSMQILSLKSGTSNSAASLLNGLGPVAAIDRENSPSASNYQNGNGFSKYNYGGYQRRNHQSGYANLDSFNGSFNPDRNGYNQYSSGYGEQQTNSRDFELNGFNDAHCFTPRPDLAGRKIVKQQKLGDFECRDAFSLPSAETALEPDLLPFPNFAGPNEQQLQPMNWNSNGYLELQLPPMNDAFQSTNSHFNATPGHNRLSANAMPFAMLPKKSIDYPDNPIFILIKANEKRNVDIAQSCKKWVLAPQTEKQVVKFASKEKIVYFVFFVKELQVIMGIAEFTNLYIGTSKPTAILAWKYMSPLPRHKIKHLVNPYNFDKPICDGLDGMVIRQDVGEELMRIYAEFEKLMFKNR</sequence>
<evidence type="ECO:0000256" key="5">
    <source>
        <dbReference type="ARBA" id="ARBA00060772"/>
    </source>
</evidence>
<dbReference type="GO" id="GO:0004386">
    <property type="term" value="F:helicase activity"/>
    <property type="evidence" value="ECO:0007669"/>
    <property type="project" value="TreeGrafter"/>
</dbReference>
<feature type="domain" description="YTH" evidence="8">
    <location>
        <begin position="1382"/>
        <end position="1503"/>
    </location>
</feature>
<dbReference type="Gene3D" id="3.30.1370.50">
    <property type="entry name" value="R3H-like domain"/>
    <property type="match status" value="1"/>
</dbReference>
<dbReference type="EnsemblMetazoa" id="XM_019905688.1">
    <property type="protein sequence ID" value="XP_019761247.1"/>
    <property type="gene ID" value="LOC109538448"/>
</dbReference>
<evidence type="ECO:0000259" key="10">
    <source>
        <dbReference type="PROSITE" id="PS51192"/>
    </source>
</evidence>
<accession>A0AAR5PK25</accession>
<dbReference type="SMART" id="SM00847">
    <property type="entry name" value="HA2"/>
    <property type="match status" value="1"/>
</dbReference>
<dbReference type="CDD" id="cd18791">
    <property type="entry name" value="SF2_C_RHA"/>
    <property type="match status" value="1"/>
</dbReference>
<dbReference type="InterPro" id="IPR011709">
    <property type="entry name" value="DEAD-box_helicase_OB_fold"/>
</dbReference>
<keyword evidence="2" id="KW-0378">Hydrolase</keyword>
<dbReference type="PROSITE" id="PS51192">
    <property type="entry name" value="HELICASE_ATP_BIND_1"/>
    <property type="match status" value="1"/>
</dbReference>
<dbReference type="GeneID" id="109538448"/>
<evidence type="ECO:0000313" key="13">
    <source>
        <dbReference type="Proteomes" id="UP000019118"/>
    </source>
</evidence>
<dbReference type="Pfam" id="PF07717">
    <property type="entry name" value="OB_NTP_bind"/>
    <property type="match status" value="1"/>
</dbReference>
<dbReference type="GO" id="GO:0005524">
    <property type="term" value="F:ATP binding"/>
    <property type="evidence" value="ECO:0007669"/>
    <property type="project" value="UniProtKB-KW"/>
</dbReference>
<feature type="compositionally biased region" description="Polar residues" evidence="7">
    <location>
        <begin position="1103"/>
        <end position="1113"/>
    </location>
</feature>
<dbReference type="InterPro" id="IPR048333">
    <property type="entry name" value="HA2_WH"/>
</dbReference>
<dbReference type="Pfam" id="PF00271">
    <property type="entry name" value="Helicase_C"/>
    <property type="match status" value="1"/>
</dbReference>
<evidence type="ECO:0000256" key="1">
    <source>
        <dbReference type="ARBA" id="ARBA00022741"/>
    </source>
</evidence>
<dbReference type="InterPro" id="IPR036770">
    <property type="entry name" value="Ankyrin_rpt-contain_sf"/>
</dbReference>
<dbReference type="Gene3D" id="1.20.120.1080">
    <property type="match status" value="1"/>
</dbReference>
<evidence type="ECO:0000259" key="9">
    <source>
        <dbReference type="PROSITE" id="PS51061"/>
    </source>
</evidence>
<dbReference type="GO" id="GO:0003723">
    <property type="term" value="F:RNA binding"/>
    <property type="evidence" value="ECO:0007669"/>
    <property type="project" value="UniProtKB-KW"/>
</dbReference>
<dbReference type="InterPro" id="IPR001374">
    <property type="entry name" value="R3H_dom"/>
</dbReference>
<evidence type="ECO:0000313" key="12">
    <source>
        <dbReference type="EnsemblMetazoa" id="XP_019761247.1"/>
    </source>
</evidence>
<dbReference type="Gene3D" id="1.25.40.20">
    <property type="entry name" value="Ankyrin repeat-containing domain"/>
    <property type="match status" value="1"/>
</dbReference>
<keyword evidence="1" id="KW-0547">Nucleotide-binding</keyword>
<dbReference type="InterPro" id="IPR014001">
    <property type="entry name" value="Helicase_ATP-bd"/>
</dbReference>
<dbReference type="InterPro" id="IPR011545">
    <property type="entry name" value="DEAD/DEAH_box_helicase_dom"/>
</dbReference>
<evidence type="ECO:0000256" key="2">
    <source>
        <dbReference type="ARBA" id="ARBA00022801"/>
    </source>
</evidence>
<dbReference type="InterPro" id="IPR027417">
    <property type="entry name" value="P-loop_NTPase"/>
</dbReference>
<evidence type="ECO:0000259" key="11">
    <source>
        <dbReference type="PROSITE" id="PS51194"/>
    </source>
</evidence>
<dbReference type="SMART" id="SM00490">
    <property type="entry name" value="HELICc"/>
    <property type="match status" value="1"/>
</dbReference>
<keyword evidence="13" id="KW-1185">Reference proteome</keyword>
<reference evidence="12" key="2">
    <citation type="submission" date="2024-08" db="UniProtKB">
        <authorList>
            <consortium name="EnsemblMetazoa"/>
        </authorList>
    </citation>
    <scope>IDENTIFICATION</scope>
</reference>
<feature type="repeat" description="ANK" evidence="6">
    <location>
        <begin position="471"/>
        <end position="503"/>
    </location>
</feature>
<dbReference type="PROSITE" id="PS51061">
    <property type="entry name" value="R3H"/>
    <property type="match status" value="1"/>
</dbReference>
<dbReference type="InterPro" id="IPR001650">
    <property type="entry name" value="Helicase_C-like"/>
</dbReference>
<proteinExistence type="inferred from homology"/>
<feature type="compositionally biased region" description="Basic residues" evidence="7">
    <location>
        <begin position="1122"/>
        <end position="1132"/>
    </location>
</feature>
<feature type="domain" description="Helicase C-terminal" evidence="11">
    <location>
        <begin position="561"/>
        <end position="731"/>
    </location>
</feature>
<dbReference type="PANTHER" id="PTHR18934">
    <property type="entry name" value="ATP-DEPENDENT RNA HELICASE"/>
    <property type="match status" value="1"/>
</dbReference>
<dbReference type="InterPro" id="IPR007502">
    <property type="entry name" value="Helicase-assoc_dom"/>
</dbReference>
<dbReference type="SUPFAM" id="SSF82708">
    <property type="entry name" value="R3H domain"/>
    <property type="match status" value="1"/>
</dbReference>
<keyword evidence="4" id="KW-0694">RNA-binding</keyword>
<organism evidence="12 13">
    <name type="scientific">Dendroctonus ponderosae</name>
    <name type="common">Mountain pine beetle</name>
    <dbReference type="NCBI Taxonomy" id="77166"/>
    <lineage>
        <taxon>Eukaryota</taxon>
        <taxon>Metazoa</taxon>
        <taxon>Ecdysozoa</taxon>
        <taxon>Arthropoda</taxon>
        <taxon>Hexapoda</taxon>
        <taxon>Insecta</taxon>
        <taxon>Pterygota</taxon>
        <taxon>Neoptera</taxon>
        <taxon>Endopterygota</taxon>
        <taxon>Coleoptera</taxon>
        <taxon>Polyphaga</taxon>
        <taxon>Cucujiformia</taxon>
        <taxon>Curculionidae</taxon>
        <taxon>Scolytinae</taxon>
        <taxon>Dendroctonus</taxon>
    </lineage>
</organism>
<dbReference type="PANTHER" id="PTHR18934:SF213">
    <property type="entry name" value="3'-5' RNA HELICASE YTHDC2"/>
    <property type="match status" value="1"/>
</dbReference>
<feature type="region of interest" description="Disordered" evidence="7">
    <location>
        <begin position="1"/>
        <end position="26"/>
    </location>
</feature>
<dbReference type="PROSITE" id="PS50297">
    <property type="entry name" value="ANK_REP_REGION"/>
    <property type="match status" value="1"/>
</dbReference>
<dbReference type="InterPro" id="IPR007275">
    <property type="entry name" value="YTH_domain"/>
</dbReference>
<dbReference type="CDD" id="cd17917">
    <property type="entry name" value="DEXHc_RHA-like"/>
    <property type="match status" value="1"/>
</dbReference>
<dbReference type="Gene3D" id="3.40.50.300">
    <property type="entry name" value="P-loop containing nucleotide triphosphate hydrolases"/>
    <property type="match status" value="2"/>
</dbReference>
<dbReference type="PROSITE" id="PS51194">
    <property type="entry name" value="HELICASE_CTER"/>
    <property type="match status" value="1"/>
</dbReference>
<evidence type="ECO:0000256" key="4">
    <source>
        <dbReference type="ARBA" id="ARBA00022884"/>
    </source>
</evidence>
<dbReference type="KEGG" id="dpa:109538448"/>
<evidence type="ECO:0008006" key="14">
    <source>
        <dbReference type="Google" id="ProtNLM"/>
    </source>
</evidence>
<dbReference type="FunFam" id="3.40.50.300:FF:000526">
    <property type="entry name" value="DExH-box ATP-dependent RNA helicase DExH3"/>
    <property type="match status" value="1"/>
</dbReference>
<keyword evidence="3" id="KW-0067">ATP-binding</keyword>
<dbReference type="SUPFAM" id="SSF48403">
    <property type="entry name" value="Ankyrin repeat"/>
    <property type="match status" value="1"/>
</dbReference>
<evidence type="ECO:0000256" key="7">
    <source>
        <dbReference type="SAM" id="MobiDB-lite"/>
    </source>
</evidence>
<evidence type="ECO:0000256" key="3">
    <source>
        <dbReference type="ARBA" id="ARBA00022840"/>
    </source>
</evidence>
<dbReference type="Pfam" id="PF21010">
    <property type="entry name" value="HA2_C"/>
    <property type="match status" value="1"/>
</dbReference>
<dbReference type="Gene3D" id="3.10.590.10">
    <property type="entry name" value="ph1033 like domains"/>
    <property type="match status" value="1"/>
</dbReference>
<keyword evidence="6" id="KW-0040">ANK repeat</keyword>
<evidence type="ECO:0000256" key="6">
    <source>
        <dbReference type="PROSITE-ProRule" id="PRU00023"/>
    </source>
</evidence>
<dbReference type="GO" id="GO:0016787">
    <property type="term" value="F:hydrolase activity"/>
    <property type="evidence" value="ECO:0007669"/>
    <property type="project" value="UniProtKB-KW"/>
</dbReference>
<dbReference type="SMART" id="SM00248">
    <property type="entry name" value="ANK"/>
    <property type="match status" value="2"/>
</dbReference>
<name>A0AAR5PK25_DENPD</name>
<feature type="region of interest" description="Disordered" evidence="7">
    <location>
        <begin position="1096"/>
        <end position="1133"/>
    </location>
</feature>
<protein>
    <recommendedName>
        <fullName evidence="14">RNA helicase</fullName>
    </recommendedName>
</protein>